<sequence length="959" mass="105151">LSQNKVSVFHDALTFGKIKSIGLLVVFTSYSERADDQQYSWSPSQHFDEDRHPSPPRSMKGLSSRAQPQIAVGHTCGLTECEHPHEHGLDARPSYLLSPTDGCPLDQHRCSPRSSIHSDCMTTPGDHVSSSTFPRMHYSSHYDGGGGGSRDDSIAAPHSSSAKANRIPANLLDQFEKQLPLQRDGFHTLQYQRASAGEHRSESPGRIRHLVHSVQKLFTKSHSLEGSSKVNGSKGDGPHHGHHHHGHHKHGRRSKSKERRPEGRHRGGVAGWWSSDDNLDSDSTYRTPSVLSRHHTEHTGHCYPESLQGHFADLALKTSKSNNDVKCSTCEGLSAAPEGKFMKRSSWSTLTVSQAKETYRKSSLNLEKPMMHQDLKPSLRSCHYLQVPQDDWGGYPGVGKDDEIPCRRMRSSSYVKAMGDDESGESDASPKTSPQKSIRPDALVKAVAQRPLIDPQSPRCAGGPQTQVVPPDGGSAVSLSSPALSPFSQSYHLQAARELHSSLTLDPAARCGSPKFRSRNQSYMRAVSTLSQASCVSQVSETEINGQFESVCESVFSEVESQAMEALDLPGCFRTRSHSYLRAIQAGYSQDDDCIPSMASSTVTSTIRSTTGNSILHERRLATLAYTLLYSVQHSSLLLGFDTFGSTQRSALVSRATLLHFDQGRKVTLTRISSSQEGAFGNRPQKSGSGNRWRGGLPIMPCHHRRPPSPLPGDHRPLEGLQVDEGYDVLEGTSFLNEDNLHDDEAETSSAYQEMGSSLREEVTRSQPSTSSTVTAISVPRAPPPEWDVPRSGGRPSARPAQGGADPLGAAASFGLPWREEITAMRYELVELHKDICSELRTFNSNFSSFARGYNTWAPGHRVSIGTQAGAAGLVRQSTADAAVSCCPEQLSADERRAPTPEESGGYDSRAQSPLFEESPWDPGRRRAEWRSGRQRSASLEIWIRKCTRPPLAYISLSF</sequence>
<feature type="region of interest" description="Disordered" evidence="2">
    <location>
        <begin position="672"/>
        <end position="717"/>
    </location>
</feature>
<evidence type="ECO:0000313" key="4">
    <source>
        <dbReference type="Proteomes" id="UP000034805"/>
    </source>
</evidence>
<comment type="similarity">
    <text evidence="1">Belongs to the SAPAP family.</text>
</comment>
<organism evidence="3 4">
    <name type="scientific">Scleropages formosus</name>
    <name type="common">Asian bonytongue</name>
    <name type="synonym">Osteoglossum formosum</name>
    <dbReference type="NCBI Taxonomy" id="113540"/>
    <lineage>
        <taxon>Eukaryota</taxon>
        <taxon>Metazoa</taxon>
        <taxon>Chordata</taxon>
        <taxon>Craniata</taxon>
        <taxon>Vertebrata</taxon>
        <taxon>Euteleostomi</taxon>
        <taxon>Actinopterygii</taxon>
        <taxon>Neopterygii</taxon>
        <taxon>Teleostei</taxon>
        <taxon>Osteoglossocephala</taxon>
        <taxon>Osteoglossomorpha</taxon>
        <taxon>Osteoglossiformes</taxon>
        <taxon>Osteoglossidae</taxon>
        <taxon>Scleropages</taxon>
    </lineage>
</organism>
<feature type="region of interest" description="Disordered" evidence="2">
    <location>
        <begin position="221"/>
        <end position="273"/>
    </location>
</feature>
<feature type="compositionally biased region" description="Polar residues" evidence="2">
    <location>
        <begin position="765"/>
        <end position="776"/>
    </location>
</feature>
<dbReference type="STRING" id="113540.ENSSFOP00015050439"/>
<dbReference type="PANTHER" id="PTHR12353:SF3">
    <property type="entry name" value="DISKS LARGE-ASSOCIATED PROTEIN 2"/>
    <property type="match status" value="1"/>
</dbReference>
<feature type="region of interest" description="Disordered" evidence="2">
    <location>
        <begin position="737"/>
        <end position="808"/>
    </location>
</feature>
<gene>
    <name evidence="3" type="ORF">Z043_101236</name>
</gene>
<dbReference type="Proteomes" id="UP000034805">
    <property type="component" value="Unassembled WGS sequence"/>
</dbReference>
<feature type="compositionally biased region" description="Polar residues" evidence="2">
    <location>
        <begin position="221"/>
        <end position="231"/>
    </location>
</feature>
<dbReference type="AlphaFoldDB" id="A0A0P7VAB0"/>
<feature type="compositionally biased region" description="Basic and acidic residues" evidence="2">
    <location>
        <begin position="923"/>
        <end position="932"/>
    </location>
</feature>
<dbReference type="PANTHER" id="PTHR12353">
    <property type="entry name" value="DISKS LARGE-ASSOCIATED PROTEIN DAP SAP90/PSD-95-ASSOCIATED PROTEIN"/>
    <property type="match status" value="1"/>
</dbReference>
<reference evidence="3 4" key="1">
    <citation type="submission" date="2015-08" db="EMBL/GenBank/DDBJ databases">
        <title>The genome of the Asian arowana (Scleropages formosus).</title>
        <authorList>
            <person name="Tan M.H."/>
            <person name="Gan H.M."/>
            <person name="Croft L.J."/>
            <person name="Austin C.M."/>
        </authorList>
    </citation>
    <scope>NUCLEOTIDE SEQUENCE [LARGE SCALE GENOMIC DNA]</scope>
    <source>
        <strain evidence="3">Aro1</strain>
    </source>
</reference>
<feature type="region of interest" description="Disordered" evidence="2">
    <location>
        <begin position="138"/>
        <end position="167"/>
    </location>
</feature>
<feature type="region of interest" description="Disordered" evidence="2">
    <location>
        <begin position="453"/>
        <end position="481"/>
    </location>
</feature>
<dbReference type="InterPro" id="IPR005026">
    <property type="entry name" value="SAPAP"/>
</dbReference>
<protein>
    <submittedName>
        <fullName evidence="3">Disks large-associated protein 2-like</fullName>
    </submittedName>
</protein>
<proteinExistence type="inferred from homology"/>
<feature type="region of interest" description="Disordered" evidence="2">
    <location>
        <begin position="886"/>
        <end position="932"/>
    </location>
</feature>
<evidence type="ECO:0000256" key="1">
    <source>
        <dbReference type="ARBA" id="ARBA00008839"/>
    </source>
</evidence>
<accession>A0A0P7VAB0</accession>
<evidence type="ECO:0000256" key="2">
    <source>
        <dbReference type="SAM" id="MobiDB-lite"/>
    </source>
</evidence>
<comment type="caution">
    <text evidence="3">The sequence shown here is derived from an EMBL/GenBank/DDBJ whole genome shotgun (WGS) entry which is preliminary data.</text>
</comment>
<dbReference type="EMBL" id="JARO02000263">
    <property type="protein sequence ID" value="KPP79195.1"/>
    <property type="molecule type" value="Genomic_DNA"/>
</dbReference>
<dbReference type="GO" id="GO:0099572">
    <property type="term" value="C:postsynaptic specialization"/>
    <property type="evidence" value="ECO:0007669"/>
    <property type="project" value="TreeGrafter"/>
</dbReference>
<dbReference type="GO" id="GO:0023052">
    <property type="term" value="P:signaling"/>
    <property type="evidence" value="ECO:0007669"/>
    <property type="project" value="InterPro"/>
</dbReference>
<dbReference type="GO" id="GO:0098978">
    <property type="term" value="C:glutamatergic synapse"/>
    <property type="evidence" value="ECO:0007669"/>
    <property type="project" value="TreeGrafter"/>
</dbReference>
<name>A0A0P7VAB0_SCLFO</name>
<dbReference type="GO" id="GO:0060090">
    <property type="term" value="F:molecular adaptor activity"/>
    <property type="evidence" value="ECO:0007669"/>
    <property type="project" value="TreeGrafter"/>
</dbReference>
<evidence type="ECO:0000313" key="3">
    <source>
        <dbReference type="EMBL" id="KPP79195.1"/>
    </source>
</evidence>
<feature type="non-terminal residue" evidence="3">
    <location>
        <position position="1"/>
    </location>
</feature>
<feature type="compositionally biased region" description="Basic residues" evidence="2">
    <location>
        <begin position="240"/>
        <end position="258"/>
    </location>
</feature>
<feature type="region of interest" description="Disordered" evidence="2">
    <location>
        <begin position="417"/>
        <end position="440"/>
    </location>
</feature>
<feature type="region of interest" description="Disordered" evidence="2">
    <location>
        <begin position="40"/>
        <end position="64"/>
    </location>
</feature>